<organism evidence="2 3">
    <name type="scientific">Popillia japonica</name>
    <name type="common">Japanese beetle</name>
    <dbReference type="NCBI Taxonomy" id="7064"/>
    <lineage>
        <taxon>Eukaryota</taxon>
        <taxon>Metazoa</taxon>
        <taxon>Ecdysozoa</taxon>
        <taxon>Arthropoda</taxon>
        <taxon>Hexapoda</taxon>
        <taxon>Insecta</taxon>
        <taxon>Pterygota</taxon>
        <taxon>Neoptera</taxon>
        <taxon>Endopterygota</taxon>
        <taxon>Coleoptera</taxon>
        <taxon>Polyphaga</taxon>
        <taxon>Scarabaeiformia</taxon>
        <taxon>Scarabaeidae</taxon>
        <taxon>Rutelinae</taxon>
        <taxon>Popillia</taxon>
    </lineage>
</organism>
<dbReference type="AlphaFoldDB" id="A0AAW1JZ45"/>
<feature type="compositionally biased region" description="Basic and acidic residues" evidence="1">
    <location>
        <begin position="174"/>
        <end position="188"/>
    </location>
</feature>
<accession>A0AAW1JZ45</accession>
<evidence type="ECO:0000313" key="2">
    <source>
        <dbReference type="EMBL" id="KAK9710046.1"/>
    </source>
</evidence>
<dbReference type="Proteomes" id="UP001458880">
    <property type="component" value="Unassembled WGS sequence"/>
</dbReference>
<protein>
    <submittedName>
        <fullName evidence="2">Uncharacterized protein</fullName>
    </submittedName>
</protein>
<feature type="region of interest" description="Disordered" evidence="1">
    <location>
        <begin position="124"/>
        <end position="240"/>
    </location>
</feature>
<feature type="compositionally biased region" description="Polar residues" evidence="1">
    <location>
        <begin position="1"/>
        <end position="19"/>
    </location>
</feature>
<comment type="caution">
    <text evidence="2">The sequence shown here is derived from an EMBL/GenBank/DDBJ whole genome shotgun (WGS) entry which is preliminary data.</text>
</comment>
<feature type="region of interest" description="Disordered" evidence="1">
    <location>
        <begin position="1"/>
        <end position="62"/>
    </location>
</feature>
<evidence type="ECO:0000256" key="1">
    <source>
        <dbReference type="SAM" id="MobiDB-lite"/>
    </source>
</evidence>
<sequence>MLRTPPKTQRQSGFASLPSSPADERNDPSPSTPKSTVVEDEEETPTPNHSGSPAGVDELSDDQIMAQIRSLQKLLEQRRNNRTANRNLLKDLNSDDHQSLAGVSPVDMDTSFCSTASLLRAVCPGSSRKRKGSSSPLLSPRTLKVTAQIIHSPRSGRDGPSEQRLGAPSGPRKASTDASRRKDLDRIDFSSPRRRVHLEGETQAVEFPPLSNRTQRQRTPPKAPAEIHTEQPPASRENKIPPIVLRDKSEWCGISAEMNKIPPIVLRDKSGWCGISAEIRRKGFSFIKAGSQGGVPMPLILVPGRCANATYTGPTIQGPEAYLLKAGSQGGVPMPLILVQLSKDQKHIYKLKELVSLDVSVKTLRANPLIG</sequence>
<dbReference type="EMBL" id="JASPKY010000299">
    <property type="protein sequence ID" value="KAK9710046.1"/>
    <property type="molecule type" value="Genomic_DNA"/>
</dbReference>
<reference evidence="2 3" key="1">
    <citation type="journal article" date="2024" name="BMC Genomics">
        <title>De novo assembly and annotation of Popillia japonica's genome with initial clues to its potential as an invasive pest.</title>
        <authorList>
            <person name="Cucini C."/>
            <person name="Boschi S."/>
            <person name="Funari R."/>
            <person name="Cardaioli E."/>
            <person name="Iannotti N."/>
            <person name="Marturano G."/>
            <person name="Paoli F."/>
            <person name="Bruttini M."/>
            <person name="Carapelli A."/>
            <person name="Frati F."/>
            <person name="Nardi F."/>
        </authorList>
    </citation>
    <scope>NUCLEOTIDE SEQUENCE [LARGE SCALE GENOMIC DNA]</scope>
    <source>
        <strain evidence="2">DMR45628</strain>
    </source>
</reference>
<keyword evidence="3" id="KW-1185">Reference proteome</keyword>
<proteinExistence type="predicted"/>
<evidence type="ECO:0000313" key="3">
    <source>
        <dbReference type="Proteomes" id="UP001458880"/>
    </source>
</evidence>
<name>A0AAW1JZ45_POPJA</name>
<gene>
    <name evidence="2" type="ORF">QE152_g26279</name>
</gene>